<keyword evidence="2" id="KW-1003">Cell membrane</keyword>
<dbReference type="AlphaFoldDB" id="A0A160PHC6"/>
<dbReference type="InterPro" id="IPR052218">
    <property type="entry name" value="Preflagellin_Peptidase"/>
</dbReference>
<sequence length="169" mass="18042">MTSYLLLCVVFPFLMAYAAASDLLTMRISNRITGLVFVGFVLYVVASGMSWDDLLWHLAAGALTLVITFAFFARGWIGGGDAKLAAATALWIGLAHLPEYLVLASILGGPLTLSIVSARKYPLPKLAEKFPFAVHLHDTRTGVPYGIALAAAALLVLPNAVGLEQLAWP</sequence>
<evidence type="ECO:0000256" key="6">
    <source>
        <dbReference type="SAM" id="Phobius"/>
    </source>
</evidence>
<proteinExistence type="predicted"/>
<feature type="transmembrane region" description="Helical" evidence="6">
    <location>
        <begin position="142"/>
        <end position="161"/>
    </location>
</feature>
<dbReference type="Pfam" id="PF01478">
    <property type="entry name" value="Peptidase_A24"/>
    <property type="match status" value="1"/>
</dbReference>
<reference evidence="8 9" key="1">
    <citation type="journal article" date="2016" name="Genome Announc.">
        <title>Complete Genome Sequence of Methylobacterium populi P-1M, Isolated from Pink-Pigmented Household Biofilm.</title>
        <authorList>
            <person name="Morohoshi T."/>
            <person name="Ikeda T."/>
        </authorList>
    </citation>
    <scope>NUCLEOTIDE SEQUENCE [LARGE SCALE GENOMIC DNA]</scope>
    <source>
        <strain evidence="8 9">P-1M</strain>
    </source>
</reference>
<protein>
    <submittedName>
        <fullName evidence="8">Type IV prepilin peptidase, cpaA</fullName>
    </submittedName>
</protein>
<dbReference type="GO" id="GO:0005886">
    <property type="term" value="C:plasma membrane"/>
    <property type="evidence" value="ECO:0007669"/>
    <property type="project" value="UniProtKB-SubCell"/>
</dbReference>
<evidence type="ECO:0000256" key="5">
    <source>
        <dbReference type="ARBA" id="ARBA00023136"/>
    </source>
</evidence>
<comment type="subcellular location">
    <subcellularLocation>
        <location evidence="1">Cell membrane</location>
        <topology evidence="1">Multi-pass membrane protein</topology>
    </subcellularLocation>
</comment>
<feature type="transmembrane region" description="Helical" evidence="6">
    <location>
        <begin position="58"/>
        <end position="77"/>
    </location>
</feature>
<dbReference type="Gene3D" id="1.20.120.1220">
    <property type="match status" value="1"/>
</dbReference>
<evidence type="ECO:0000256" key="4">
    <source>
        <dbReference type="ARBA" id="ARBA00022989"/>
    </source>
</evidence>
<dbReference type="EMBL" id="AP014809">
    <property type="protein sequence ID" value="BAU91241.1"/>
    <property type="molecule type" value="Genomic_DNA"/>
</dbReference>
<evidence type="ECO:0000256" key="2">
    <source>
        <dbReference type="ARBA" id="ARBA00022475"/>
    </source>
</evidence>
<evidence type="ECO:0000256" key="3">
    <source>
        <dbReference type="ARBA" id="ARBA00022692"/>
    </source>
</evidence>
<keyword evidence="5 6" id="KW-0472">Membrane</keyword>
<name>A0A160PHC6_9HYPH</name>
<dbReference type="InterPro" id="IPR000045">
    <property type="entry name" value="Prepilin_IV_endopep_pep"/>
</dbReference>
<evidence type="ECO:0000313" key="8">
    <source>
        <dbReference type="EMBL" id="BAU91241.1"/>
    </source>
</evidence>
<feature type="transmembrane region" description="Helical" evidence="6">
    <location>
        <begin position="100"/>
        <end position="121"/>
    </location>
</feature>
<dbReference type="OrthoDB" id="5329005at2"/>
<gene>
    <name evidence="8" type="primary">cpaA</name>
    <name evidence="8" type="ORF">MPPM_2636</name>
</gene>
<dbReference type="PANTHER" id="PTHR36506">
    <property type="entry name" value="PREFLAGELLIN PEPTIDASE"/>
    <property type="match status" value="1"/>
</dbReference>
<evidence type="ECO:0000313" key="9">
    <source>
        <dbReference type="Proteomes" id="UP000218288"/>
    </source>
</evidence>
<evidence type="ECO:0000259" key="7">
    <source>
        <dbReference type="Pfam" id="PF01478"/>
    </source>
</evidence>
<organism evidence="8 9">
    <name type="scientific">Methylorubrum populi</name>
    <dbReference type="NCBI Taxonomy" id="223967"/>
    <lineage>
        <taxon>Bacteria</taxon>
        <taxon>Pseudomonadati</taxon>
        <taxon>Pseudomonadota</taxon>
        <taxon>Alphaproteobacteria</taxon>
        <taxon>Hyphomicrobiales</taxon>
        <taxon>Methylobacteriaceae</taxon>
        <taxon>Methylorubrum</taxon>
    </lineage>
</organism>
<feature type="transmembrane region" description="Helical" evidence="6">
    <location>
        <begin position="28"/>
        <end position="46"/>
    </location>
</feature>
<dbReference type="PANTHER" id="PTHR36506:SF1">
    <property type="entry name" value="PREFLAGELLIN PEPTIDASE"/>
    <property type="match status" value="1"/>
</dbReference>
<evidence type="ECO:0000256" key="1">
    <source>
        <dbReference type="ARBA" id="ARBA00004651"/>
    </source>
</evidence>
<dbReference type="GO" id="GO:0004190">
    <property type="term" value="F:aspartic-type endopeptidase activity"/>
    <property type="evidence" value="ECO:0007669"/>
    <property type="project" value="InterPro"/>
</dbReference>
<dbReference type="Proteomes" id="UP000218288">
    <property type="component" value="Chromosome"/>
</dbReference>
<dbReference type="RefSeq" id="WP_096485433.1">
    <property type="nucleotide sequence ID" value="NZ_AP014809.1"/>
</dbReference>
<keyword evidence="4 6" id="KW-1133">Transmembrane helix</keyword>
<feature type="domain" description="Prepilin type IV endopeptidase peptidase" evidence="7">
    <location>
        <begin position="10"/>
        <end position="112"/>
    </location>
</feature>
<accession>A0A160PHC6</accession>
<keyword evidence="3 6" id="KW-0812">Transmembrane</keyword>